<evidence type="ECO:0000259" key="16">
    <source>
        <dbReference type="PROSITE" id="PS50929"/>
    </source>
</evidence>
<keyword evidence="5" id="KW-0547">Nucleotide-binding</keyword>
<dbReference type="Gene3D" id="1.20.1560.10">
    <property type="entry name" value="ABC transporter type 1, transmembrane domain"/>
    <property type="match status" value="1"/>
</dbReference>
<keyword evidence="7" id="KW-1278">Translocase</keyword>
<name>A0A4S8VDV4_AURPU</name>
<dbReference type="CDD" id="cd03253">
    <property type="entry name" value="ABCC_ATM1_transporter"/>
    <property type="match status" value="1"/>
</dbReference>
<dbReference type="InterPro" id="IPR017871">
    <property type="entry name" value="ABC_transporter-like_CS"/>
</dbReference>
<sequence>MSATCALRGIYTCHRLGHPSRTFSRISTCQKSIRPNVRVFTTSPWRCKDDSRAKNVPSEIKVEAAEATKTPTVQQEKATGPAKQPTLLAEQTVSNKEQRKADWAIIKDMVRYLWPKDDFGTRFRVGLSVALLVGAKCAVVLMASKVLNVQVPFYFKSIVDSMNIDFAAVGGTAVTVAGATIFAYGATRIGAAVFQEIRNAVFASVAQKAIRRVAATVFDHLLKLDLNFHLSRQTGGLTRAIDRGTKGISFLLQSMVFHIIPTALEISLVCGILTWQYGFKFALITAATMVGYSAFTILTTSWRTKFRKAANAADNKGATVAVDSLINYETVKYFNNERYEVGRYDAALRNYQDASIKVATSLAFLNSGQNLIFSSALTAMMYYGADGVATGQLTVGDLVMINQLVFQLSVPLNFLGSVYRELRQSLLDMETLFNLQKVNVAIKEPENAKPLMLTGGGIKFENVSFGYRPDRPILRNLNLEIPAGKKIAIVGPSGCGKSTILRLLFRSYDVQGGRILIDGQDIRDVQIESLRKAIGVVPQDTPLFNDTIEHNLRYGDLEAPPEKVEAAAKRAKVHDIIQKFPDKYATMVGERGMMISGGEKQRLAIARLLLKDPPFLFFDEATSALDTHTEQALLGNINSILKEKARTSIFVAHRLRTIYDSDIIIVLKDGDVAEQGTHERLVDSGGVYSELWSAQEMLFIDEEQEKSEEKKKQEKKRK</sequence>
<keyword evidence="8 14" id="KW-1133">Transmembrane helix</keyword>
<dbReference type="GO" id="GO:0016887">
    <property type="term" value="F:ATP hydrolysis activity"/>
    <property type="evidence" value="ECO:0007669"/>
    <property type="project" value="InterPro"/>
</dbReference>
<dbReference type="InterPro" id="IPR039421">
    <property type="entry name" value="Type_1_exporter"/>
</dbReference>
<protein>
    <recommendedName>
        <fullName evidence="11">Iron-sulfur clusters transporter ATM1, mitochondrial</fullName>
    </recommendedName>
    <alternativeName>
        <fullName evidence="12">Iron-sulfur clusters transporter atm1, mitochondrial</fullName>
    </alternativeName>
</protein>
<evidence type="ECO:0000256" key="4">
    <source>
        <dbReference type="ARBA" id="ARBA00022692"/>
    </source>
</evidence>
<dbReference type="FunFam" id="1.20.1560.10:FF:000004">
    <property type="entry name" value="ATP-binding cassette sub-family B member 7"/>
    <property type="match status" value="1"/>
</dbReference>
<evidence type="ECO:0000313" key="18">
    <source>
        <dbReference type="Proteomes" id="UP000308014"/>
    </source>
</evidence>
<dbReference type="InterPro" id="IPR003593">
    <property type="entry name" value="AAA+_ATPase"/>
</dbReference>
<dbReference type="PROSITE" id="PS50893">
    <property type="entry name" value="ABC_TRANSPORTER_2"/>
    <property type="match status" value="1"/>
</dbReference>
<dbReference type="InterPro" id="IPR011527">
    <property type="entry name" value="ABC1_TM_dom"/>
</dbReference>
<evidence type="ECO:0000256" key="10">
    <source>
        <dbReference type="ARBA" id="ARBA00024363"/>
    </source>
</evidence>
<comment type="subcellular location">
    <subcellularLocation>
        <location evidence="1">Mitochondrion inner membrane</location>
        <topology evidence="1">Multi-pass membrane protein</topology>
    </subcellularLocation>
</comment>
<evidence type="ECO:0000256" key="2">
    <source>
        <dbReference type="ARBA" id="ARBA00011738"/>
    </source>
</evidence>
<dbReference type="GO" id="GO:0140466">
    <property type="term" value="P:iron-sulfur cluster export from the mitochondrion"/>
    <property type="evidence" value="ECO:0007669"/>
    <property type="project" value="UniProtKB-ARBA"/>
</dbReference>
<dbReference type="Pfam" id="PF00664">
    <property type="entry name" value="ABC_membrane"/>
    <property type="match status" value="1"/>
</dbReference>
<evidence type="ECO:0000256" key="8">
    <source>
        <dbReference type="ARBA" id="ARBA00022989"/>
    </source>
</evidence>
<feature type="transmembrane region" description="Helical" evidence="14">
    <location>
        <begin position="281"/>
        <end position="298"/>
    </location>
</feature>
<keyword evidence="4 14" id="KW-0812">Transmembrane</keyword>
<dbReference type="CDD" id="cd18582">
    <property type="entry name" value="ABC_6TM_ATM1_ABCB7"/>
    <property type="match status" value="1"/>
</dbReference>
<dbReference type="GO" id="GO:0006879">
    <property type="term" value="P:intracellular iron ion homeostasis"/>
    <property type="evidence" value="ECO:0007669"/>
    <property type="project" value="TreeGrafter"/>
</dbReference>
<dbReference type="PANTHER" id="PTHR24221:SF402">
    <property type="entry name" value="IRON-SULFUR CLUSTERS TRANSPORTER ABCB7, MITOCHONDRIAL"/>
    <property type="match status" value="1"/>
</dbReference>
<reference evidence="17 18" key="1">
    <citation type="submission" date="2018-10" db="EMBL/GenBank/DDBJ databases">
        <title>Fifty Aureobasidium pullulans genomes reveal a recombining polyextremotolerant generalist.</title>
        <authorList>
            <person name="Gostincar C."/>
            <person name="Turk M."/>
            <person name="Zajc J."/>
            <person name="Gunde-Cimerman N."/>
        </authorList>
    </citation>
    <scope>NUCLEOTIDE SEQUENCE [LARGE SCALE GENOMIC DNA]</scope>
    <source>
        <strain evidence="17 18">EXF-11318</strain>
    </source>
</reference>
<dbReference type="InterPro" id="IPR003439">
    <property type="entry name" value="ABC_transporter-like_ATP-bd"/>
</dbReference>
<feature type="domain" description="ABC transporter" evidence="15">
    <location>
        <begin position="458"/>
        <end position="694"/>
    </location>
</feature>
<feature type="transmembrane region" description="Helical" evidence="14">
    <location>
        <begin position="255"/>
        <end position="275"/>
    </location>
</feature>
<dbReference type="SMART" id="SM00382">
    <property type="entry name" value="AAA"/>
    <property type="match status" value="1"/>
</dbReference>
<evidence type="ECO:0000313" key="17">
    <source>
        <dbReference type="EMBL" id="THW09692.1"/>
    </source>
</evidence>
<dbReference type="GO" id="GO:0140359">
    <property type="term" value="F:ABC-type transporter activity"/>
    <property type="evidence" value="ECO:0007669"/>
    <property type="project" value="InterPro"/>
</dbReference>
<dbReference type="Pfam" id="PF00005">
    <property type="entry name" value="ABC_tran"/>
    <property type="match status" value="1"/>
</dbReference>
<evidence type="ECO:0000256" key="11">
    <source>
        <dbReference type="ARBA" id="ARBA00039906"/>
    </source>
</evidence>
<feature type="domain" description="ABC transmembrane type-1" evidence="16">
    <location>
        <begin position="138"/>
        <end position="424"/>
    </location>
</feature>
<dbReference type="Proteomes" id="UP000308014">
    <property type="component" value="Unassembled WGS sequence"/>
</dbReference>
<comment type="subunit">
    <text evidence="2">Homodimer.</text>
</comment>
<gene>
    <name evidence="17" type="ORF">D6D24_08404</name>
</gene>
<keyword evidence="6" id="KW-0067">ATP-binding</keyword>
<dbReference type="PANTHER" id="PTHR24221">
    <property type="entry name" value="ATP-BINDING CASSETTE SUB-FAMILY B"/>
    <property type="match status" value="1"/>
</dbReference>
<feature type="transmembrane region" description="Helical" evidence="14">
    <location>
        <begin position="125"/>
        <end position="144"/>
    </location>
</feature>
<dbReference type="SUPFAM" id="SSF52540">
    <property type="entry name" value="P-loop containing nucleoside triphosphate hydrolases"/>
    <property type="match status" value="1"/>
</dbReference>
<dbReference type="AlphaFoldDB" id="A0A4S8VDV4"/>
<dbReference type="SUPFAM" id="SSF90123">
    <property type="entry name" value="ABC transporter transmembrane region"/>
    <property type="match status" value="1"/>
</dbReference>
<feature type="transmembrane region" description="Helical" evidence="14">
    <location>
        <begin position="164"/>
        <end position="186"/>
    </location>
</feature>
<dbReference type="FunFam" id="3.40.50.300:FF:000186">
    <property type="entry name" value="ATP-binding cassette sub-family B member 7, mitochondrial"/>
    <property type="match status" value="1"/>
</dbReference>
<accession>A0A4S8VDV4</accession>
<feature type="region of interest" description="Disordered" evidence="13">
    <location>
        <begin position="64"/>
        <end position="83"/>
    </location>
</feature>
<dbReference type="InterPro" id="IPR036640">
    <property type="entry name" value="ABC1_TM_sf"/>
</dbReference>
<comment type="caution">
    <text evidence="17">The sequence shown here is derived from an EMBL/GenBank/DDBJ whole genome shotgun (WGS) entry which is preliminary data.</text>
</comment>
<evidence type="ECO:0000256" key="12">
    <source>
        <dbReference type="ARBA" id="ARBA00040792"/>
    </source>
</evidence>
<evidence type="ECO:0000256" key="1">
    <source>
        <dbReference type="ARBA" id="ARBA00004448"/>
    </source>
</evidence>
<evidence type="ECO:0000256" key="14">
    <source>
        <dbReference type="SAM" id="Phobius"/>
    </source>
</evidence>
<dbReference type="EMBL" id="QZAJ01000478">
    <property type="protein sequence ID" value="THW09692.1"/>
    <property type="molecule type" value="Genomic_DNA"/>
</dbReference>
<evidence type="ECO:0000256" key="9">
    <source>
        <dbReference type="ARBA" id="ARBA00023136"/>
    </source>
</evidence>
<dbReference type="Gene3D" id="3.40.50.300">
    <property type="entry name" value="P-loop containing nucleotide triphosphate hydrolases"/>
    <property type="match status" value="1"/>
</dbReference>
<comment type="similarity">
    <text evidence="10">Belongs to the ABC transporter superfamily. ABCB family. Heavy Metal importer (TC 3.A.1.210) subfamily.</text>
</comment>
<dbReference type="GO" id="GO:0005524">
    <property type="term" value="F:ATP binding"/>
    <property type="evidence" value="ECO:0007669"/>
    <property type="project" value="UniProtKB-KW"/>
</dbReference>
<evidence type="ECO:0000256" key="7">
    <source>
        <dbReference type="ARBA" id="ARBA00022967"/>
    </source>
</evidence>
<keyword evidence="3" id="KW-0813">Transport</keyword>
<evidence type="ECO:0000256" key="5">
    <source>
        <dbReference type="ARBA" id="ARBA00022741"/>
    </source>
</evidence>
<proteinExistence type="inferred from homology"/>
<evidence type="ECO:0000256" key="6">
    <source>
        <dbReference type="ARBA" id="ARBA00022840"/>
    </source>
</evidence>
<evidence type="ECO:0000256" key="3">
    <source>
        <dbReference type="ARBA" id="ARBA00022448"/>
    </source>
</evidence>
<dbReference type="PROSITE" id="PS50929">
    <property type="entry name" value="ABC_TM1F"/>
    <property type="match status" value="1"/>
</dbReference>
<organism evidence="17 18">
    <name type="scientific">Aureobasidium pullulans</name>
    <name type="common">Black yeast</name>
    <name type="synonym">Pullularia pullulans</name>
    <dbReference type="NCBI Taxonomy" id="5580"/>
    <lineage>
        <taxon>Eukaryota</taxon>
        <taxon>Fungi</taxon>
        <taxon>Dikarya</taxon>
        <taxon>Ascomycota</taxon>
        <taxon>Pezizomycotina</taxon>
        <taxon>Dothideomycetes</taxon>
        <taxon>Dothideomycetidae</taxon>
        <taxon>Dothideales</taxon>
        <taxon>Saccotheciaceae</taxon>
        <taxon>Aureobasidium</taxon>
    </lineage>
</organism>
<keyword evidence="9 14" id="KW-0472">Membrane</keyword>
<dbReference type="PROSITE" id="PS00211">
    <property type="entry name" value="ABC_TRANSPORTER_1"/>
    <property type="match status" value="1"/>
</dbReference>
<dbReference type="InterPro" id="IPR027417">
    <property type="entry name" value="P-loop_NTPase"/>
</dbReference>
<evidence type="ECO:0000256" key="13">
    <source>
        <dbReference type="SAM" id="MobiDB-lite"/>
    </source>
</evidence>
<dbReference type="GO" id="GO:0005743">
    <property type="term" value="C:mitochondrial inner membrane"/>
    <property type="evidence" value="ECO:0007669"/>
    <property type="project" value="UniProtKB-SubCell"/>
</dbReference>
<evidence type="ECO:0000259" key="15">
    <source>
        <dbReference type="PROSITE" id="PS50893"/>
    </source>
</evidence>